<dbReference type="OrthoDB" id="125347at2759"/>
<proteinExistence type="predicted"/>
<dbReference type="AlphaFoldDB" id="A0A420HWN1"/>
<reference evidence="1 2" key="1">
    <citation type="journal article" date="2018" name="BMC Genomics">
        <title>Comparative genome analyses reveal sequence features reflecting distinct modes of host-adaptation between dicot and monocot powdery mildew.</title>
        <authorList>
            <person name="Wu Y."/>
            <person name="Ma X."/>
            <person name="Pan Z."/>
            <person name="Kale S.D."/>
            <person name="Song Y."/>
            <person name="King H."/>
            <person name="Zhang Q."/>
            <person name="Presley C."/>
            <person name="Deng X."/>
            <person name="Wei C.I."/>
            <person name="Xiao S."/>
        </authorList>
    </citation>
    <scope>NUCLEOTIDE SEQUENCE [LARGE SCALE GENOMIC DNA]</scope>
    <source>
        <strain evidence="1">UCSC1</strain>
    </source>
</reference>
<dbReference type="Proteomes" id="UP000285405">
    <property type="component" value="Unassembled WGS sequence"/>
</dbReference>
<comment type="caution">
    <text evidence="1">The sequence shown here is derived from an EMBL/GenBank/DDBJ whole genome shotgun (WGS) entry which is preliminary data.</text>
</comment>
<evidence type="ECO:0000313" key="1">
    <source>
        <dbReference type="EMBL" id="RKF61868.1"/>
    </source>
</evidence>
<dbReference type="EMBL" id="MCBR01015232">
    <property type="protein sequence ID" value="RKF61868.1"/>
    <property type="molecule type" value="Genomic_DNA"/>
</dbReference>
<sequence>MKIKDFINPIDEEVIDTNDDIIASIIAQDGPERDAELKEDYGKEENPAVIIETSISALNSLKLYYELQEEMTDEVTTRLLRTMGQDLHVKKTSRGEQSTLVGWLKQ</sequence>
<protein>
    <submittedName>
        <fullName evidence="1">Uncharacterized protein</fullName>
    </submittedName>
</protein>
<organism evidence="1 2">
    <name type="scientific">Golovinomyces cichoracearum</name>
    <dbReference type="NCBI Taxonomy" id="62708"/>
    <lineage>
        <taxon>Eukaryota</taxon>
        <taxon>Fungi</taxon>
        <taxon>Dikarya</taxon>
        <taxon>Ascomycota</taxon>
        <taxon>Pezizomycotina</taxon>
        <taxon>Leotiomycetes</taxon>
        <taxon>Erysiphales</taxon>
        <taxon>Erysiphaceae</taxon>
        <taxon>Golovinomyces</taxon>
    </lineage>
</organism>
<accession>A0A420HWN1</accession>
<name>A0A420HWN1_9PEZI</name>
<gene>
    <name evidence="1" type="ORF">GcC1_152017</name>
</gene>
<evidence type="ECO:0000313" key="2">
    <source>
        <dbReference type="Proteomes" id="UP000285405"/>
    </source>
</evidence>